<keyword evidence="1" id="KW-0813">Transport</keyword>
<feature type="region of interest" description="Disordered" evidence="5">
    <location>
        <begin position="475"/>
        <end position="498"/>
    </location>
</feature>
<dbReference type="PANTHER" id="PTHR46374">
    <property type="entry name" value="PROTEIN CBG07384"/>
    <property type="match status" value="1"/>
</dbReference>
<feature type="compositionally biased region" description="Polar residues" evidence="5">
    <location>
        <begin position="489"/>
        <end position="498"/>
    </location>
</feature>
<feature type="signal peptide" evidence="6">
    <location>
        <begin position="1"/>
        <end position="30"/>
    </location>
</feature>
<dbReference type="GO" id="GO:0008289">
    <property type="term" value="F:lipid binding"/>
    <property type="evidence" value="ECO:0007669"/>
    <property type="project" value="UniProtKB-KW"/>
</dbReference>
<feature type="domain" description="START" evidence="7">
    <location>
        <begin position="235"/>
        <end position="469"/>
    </location>
</feature>
<organism evidence="8">
    <name type="scientific">Corethron hystrix</name>
    <dbReference type="NCBI Taxonomy" id="216773"/>
    <lineage>
        <taxon>Eukaryota</taxon>
        <taxon>Sar</taxon>
        <taxon>Stramenopiles</taxon>
        <taxon>Ochrophyta</taxon>
        <taxon>Bacillariophyta</taxon>
        <taxon>Coscinodiscophyceae</taxon>
        <taxon>Corethrophycidae</taxon>
        <taxon>Corethrales</taxon>
        <taxon>Corethraceae</taxon>
        <taxon>Corethron</taxon>
    </lineage>
</organism>
<feature type="chain" id="PRO_5030649591" description="START domain-containing protein" evidence="6">
    <location>
        <begin position="31"/>
        <end position="498"/>
    </location>
</feature>
<dbReference type="EMBL" id="HBFR01028947">
    <property type="protein sequence ID" value="CAD8893840.1"/>
    <property type="molecule type" value="Transcribed_RNA"/>
</dbReference>
<accession>A0A7S1FWE3</accession>
<dbReference type="InterPro" id="IPR023393">
    <property type="entry name" value="START-like_dom_sf"/>
</dbReference>
<dbReference type="PROSITE" id="PS50848">
    <property type="entry name" value="START"/>
    <property type="match status" value="1"/>
</dbReference>
<reference evidence="8" key="1">
    <citation type="submission" date="2021-01" db="EMBL/GenBank/DDBJ databases">
        <authorList>
            <person name="Corre E."/>
            <person name="Pelletier E."/>
            <person name="Niang G."/>
            <person name="Scheremetjew M."/>
            <person name="Finn R."/>
            <person name="Kale V."/>
            <person name="Holt S."/>
            <person name="Cochrane G."/>
            <person name="Meng A."/>
            <person name="Brown T."/>
            <person name="Cohen L."/>
        </authorList>
    </citation>
    <scope>NUCLEOTIDE SEQUENCE</scope>
    <source>
        <strain evidence="8">308</strain>
    </source>
</reference>
<evidence type="ECO:0000256" key="1">
    <source>
        <dbReference type="ARBA" id="ARBA00022448"/>
    </source>
</evidence>
<dbReference type="AlphaFoldDB" id="A0A7S1FWE3"/>
<evidence type="ECO:0000256" key="3">
    <source>
        <dbReference type="ARBA" id="ARBA00023121"/>
    </source>
</evidence>
<keyword evidence="3" id="KW-0446">Lipid-binding</keyword>
<protein>
    <recommendedName>
        <fullName evidence="7">START domain-containing protein</fullName>
    </recommendedName>
</protein>
<sequence length="498" mass="55793">MANFRSDGSLFVRALLTALVVGTLLRDAESRRRSSRANYYYGHRRQPRTPWTPSRWSVSENSSAVNCFERDVSYTSAVHNVVSTYLNNAMSEWSDADFRVVRNVDDVELSYDEWLRRIVLDPSQFDWHGDGFAGSTESVKRRARRRTALVSHLIRRRGIQWGRALSCASDSVVNGAAKVRGDVRGAVATTFRRLGRHDNGPAVSALLHVENGTARPLRRVGLLRAEEREDLMARADSILRAVYAAADDQELWEDVTRDQKGAVEDLAESIQKDKYRRTNVWKTFVDMTRYDPTEKGEKGGEPQTTEVPTILSKSILDASPAEAFALFCDNDRVHEYNDNCQELVDIEDLDEMTKVNWCATGKFGPFKARDFVSLVHHRPLPDGEYSSVATNIIHRSLPPADGYIRSEIALSATFFRPVPGHPDRTQIVQMTQVGTLGGAADSALAKRISQNLQETAPIEFFRKFNRSLICPTASKPEKTRTVAPFPSLGASSEPLTEA</sequence>
<comment type="function">
    <text evidence="4">May be involved in the intracellular transport of sterols or other lipids. May bind cholesterol or other sterols.</text>
</comment>
<evidence type="ECO:0000256" key="2">
    <source>
        <dbReference type="ARBA" id="ARBA00023055"/>
    </source>
</evidence>
<evidence type="ECO:0000313" key="8">
    <source>
        <dbReference type="EMBL" id="CAD8893840.1"/>
    </source>
</evidence>
<evidence type="ECO:0000259" key="7">
    <source>
        <dbReference type="PROSITE" id="PS50848"/>
    </source>
</evidence>
<evidence type="ECO:0000256" key="5">
    <source>
        <dbReference type="SAM" id="MobiDB-lite"/>
    </source>
</evidence>
<dbReference type="CDD" id="cd00177">
    <property type="entry name" value="START"/>
    <property type="match status" value="1"/>
</dbReference>
<dbReference type="GO" id="GO:0006869">
    <property type="term" value="P:lipid transport"/>
    <property type="evidence" value="ECO:0007669"/>
    <property type="project" value="UniProtKB-KW"/>
</dbReference>
<dbReference type="InterPro" id="IPR002913">
    <property type="entry name" value="START_lipid-bd_dom"/>
</dbReference>
<dbReference type="Gene3D" id="3.30.530.20">
    <property type="match status" value="1"/>
</dbReference>
<keyword evidence="6" id="KW-0732">Signal</keyword>
<gene>
    <name evidence="8" type="ORF">CHYS00102_LOCUS21052</name>
</gene>
<evidence type="ECO:0000256" key="6">
    <source>
        <dbReference type="SAM" id="SignalP"/>
    </source>
</evidence>
<dbReference type="SUPFAM" id="SSF55961">
    <property type="entry name" value="Bet v1-like"/>
    <property type="match status" value="1"/>
</dbReference>
<evidence type="ECO:0000256" key="4">
    <source>
        <dbReference type="ARBA" id="ARBA00024750"/>
    </source>
</evidence>
<proteinExistence type="predicted"/>
<name>A0A7S1FWE3_9STRA</name>
<dbReference type="PANTHER" id="PTHR46374:SF1">
    <property type="entry name" value="START DOMAIN-CONTAINING PROTEIN"/>
    <property type="match status" value="1"/>
</dbReference>
<dbReference type="InterPro" id="IPR043556">
    <property type="entry name" value="StARD5/6"/>
</dbReference>
<keyword evidence="2" id="KW-0445">Lipid transport</keyword>
<dbReference type="Pfam" id="PF01852">
    <property type="entry name" value="START"/>
    <property type="match status" value="1"/>
</dbReference>